<reference evidence="1 2" key="1">
    <citation type="submission" date="2019-03" db="EMBL/GenBank/DDBJ databases">
        <title>Genomic Encyclopedia of Type Strains, Phase IV (KMG-IV): sequencing the most valuable type-strain genomes for metagenomic binning, comparative biology and taxonomic classification.</title>
        <authorList>
            <person name="Goeker M."/>
        </authorList>
    </citation>
    <scope>NUCLEOTIDE SEQUENCE [LARGE SCALE GENOMIC DNA]</scope>
    <source>
        <strain evidence="1 2">DSM 104836</strain>
    </source>
</reference>
<dbReference type="Proteomes" id="UP000295696">
    <property type="component" value="Unassembled WGS sequence"/>
</dbReference>
<evidence type="ECO:0000313" key="2">
    <source>
        <dbReference type="Proteomes" id="UP000295696"/>
    </source>
</evidence>
<dbReference type="RefSeq" id="WP_132241238.1">
    <property type="nucleotide sequence ID" value="NZ_SLZU01000001.1"/>
</dbReference>
<evidence type="ECO:0000313" key="1">
    <source>
        <dbReference type="EMBL" id="TCS67195.1"/>
    </source>
</evidence>
<dbReference type="AlphaFoldDB" id="A0A4R3JPB8"/>
<accession>A0A4R3JPB8</accession>
<dbReference type="OrthoDB" id="7728363at2"/>
<name>A0A4R3JPB8_9RHOB</name>
<proteinExistence type="predicted"/>
<sequence>MTYYQTFSPKPCPNLIHVQRFLRDHGSVLAKAVYQLGGPGASARVFLLSEAVRHTQRLTPAQSSHLVAFHRLLKLEHVSDPDRIESSLFALINPESTFVNECCLLAEKLDALLQKIAENEPIRNIHCEAPQKVGQVA</sequence>
<dbReference type="EMBL" id="SLZU01000001">
    <property type="protein sequence ID" value="TCS67195.1"/>
    <property type="molecule type" value="Genomic_DNA"/>
</dbReference>
<gene>
    <name evidence="1" type="ORF">EDD52_101290</name>
</gene>
<keyword evidence="2" id="KW-1185">Reference proteome</keyword>
<organism evidence="1 2">
    <name type="scientific">Primorskyibacter sedentarius</name>
    <dbReference type="NCBI Taxonomy" id="745311"/>
    <lineage>
        <taxon>Bacteria</taxon>
        <taxon>Pseudomonadati</taxon>
        <taxon>Pseudomonadota</taxon>
        <taxon>Alphaproteobacteria</taxon>
        <taxon>Rhodobacterales</taxon>
        <taxon>Roseobacteraceae</taxon>
        <taxon>Primorskyibacter</taxon>
    </lineage>
</organism>
<protein>
    <submittedName>
        <fullName evidence="1">Uncharacterized protein</fullName>
    </submittedName>
</protein>
<comment type="caution">
    <text evidence="1">The sequence shown here is derived from an EMBL/GenBank/DDBJ whole genome shotgun (WGS) entry which is preliminary data.</text>
</comment>